<evidence type="ECO:0000313" key="2">
    <source>
        <dbReference type="Proteomes" id="UP000020077"/>
    </source>
</evidence>
<dbReference type="Proteomes" id="UP000020077">
    <property type="component" value="Unassembled WGS sequence"/>
</dbReference>
<gene>
    <name evidence="1" type="ORF">AW09_002842</name>
</gene>
<dbReference type="AlphaFoldDB" id="A0A080LU12"/>
<sequence length="867" mass="96498">MPGDDLAHHFGTLAARVLDRLRLVENQQMIAVPSQLRGIAPEQRVGGQHHVVPRDFGKTALALGAVQRQDRQTRCKTRRLVLPVENQRSRQDDQRRMIEPSGFLFEQQVRQGLGRLAETHVVGEDSREILFAQELQPGQTFGLVVTQFQPQSGRRIDVADSLCGRQLLGERQHITLSLELPTTAVVEFRQARRVEARQTQAVASGKVVEEIDQRRCQRLQTPGRRTHAQAARRHQFDHLLVGDLRQQTGVEPACVTPEQGGEQRCQRQTFAFDDDAHVEVEPAALRFDEIRVPGLDIEQTMAKILGELDLPAGCAQTRQFIAHEERPHTLLSEAIGIFRRPSKGVQHVARDFLEAGVGQLVHPLLFESSPTLDLDRFPAGQHREIARVIGDYLDIGIAKNRQGDIEKPSPVVRRVFTPAAVAMRLQGLQTQHRQRLGNDAAHADAGLFGVARQLQRRFGERFANQCHRRRRQRRQREQARDDRRIATHLQRAELVLFEIDVPRSLQGNDQAGCGFGHQHRQLAPIAARSPANRSRTRRRQQQGRKVILAAQPTGLCHQLQRLAAVPGRQAEGPQTGVEGTIGPQQAENRTIVVTDETRWLAECAIDAPQFVRTLGIAALAYGDPEAARIRRPVQNVEDLLATAGGIAILLADRHGHPTQLFGPREHAGISLVRGIRVVDRLIQHARPAGSQCYCGATSGGEANWSNMFSRSVAKIAVLDRKIADRLGDHGDAGLQLITLGAADTHCVALDRGLHLDSGILDQLDDLFRQFRLDADPDLQFLLDLVAGDALHRLIFEALGTFLLLLLHRRKEQVLDLAELEIGIAVEGDEPVFLVQLHLGTGPLEVVTIVDRPLGHVYRIVQCSHVGF</sequence>
<reference evidence="1 2" key="1">
    <citation type="submission" date="2014-02" db="EMBL/GenBank/DDBJ databases">
        <title>Expanding our view of genomic diversity in Candidatus Accumulibacter clades.</title>
        <authorList>
            <person name="Skennerton C.T."/>
            <person name="Barr J.J."/>
            <person name="Slater F.R."/>
            <person name="Bond P.L."/>
            <person name="Tyson G.W."/>
        </authorList>
    </citation>
    <scope>NUCLEOTIDE SEQUENCE [LARGE SCALE GENOMIC DNA]</scope>
    <source>
        <strain evidence="2">BA-91</strain>
    </source>
</reference>
<comment type="caution">
    <text evidence="1">The sequence shown here is derived from an EMBL/GenBank/DDBJ whole genome shotgun (WGS) entry which is preliminary data.</text>
</comment>
<name>A0A080LU12_9PROT</name>
<protein>
    <submittedName>
        <fullName evidence="1">Uncharacterized protein</fullName>
    </submittedName>
</protein>
<dbReference type="EMBL" id="JDVG02000458">
    <property type="protein sequence ID" value="KFB71978.1"/>
    <property type="molecule type" value="Genomic_DNA"/>
</dbReference>
<accession>A0A080LU12</accession>
<evidence type="ECO:0000313" key="1">
    <source>
        <dbReference type="EMBL" id="KFB71978.1"/>
    </source>
</evidence>
<proteinExistence type="predicted"/>
<organism evidence="1 2">
    <name type="scientific">Candidatus Accumulibacter phosphatis</name>
    <dbReference type="NCBI Taxonomy" id="327160"/>
    <lineage>
        <taxon>Bacteria</taxon>
        <taxon>Pseudomonadati</taxon>
        <taxon>Pseudomonadota</taxon>
        <taxon>Betaproteobacteria</taxon>
        <taxon>Candidatus Accumulibacter</taxon>
    </lineage>
</organism>